<sequence>MQIPWKSFVAVGDSFTEGVGDELPDGSVRGWADMVAWGLAAASTEPITYANLAIRGRLAAPIIGAQLDAAIALHPALLSLNAGGNDILRPRVSIPALADSIGLAVERAVAGGAHVLLATGGNPSGHMPLGSLVQWRGEQLAQAVRMRLPKDGVTLVDNWADAELGRREYWAADKIHLNRRGHRRAAANALTALGVPLPELRFAAIDDETVADVPALGRVEYWQEHVLPWVGRRLRGRSSGDGRAPKIATLQPVSLPRADSADGSPRS</sequence>
<dbReference type="InterPro" id="IPR036514">
    <property type="entry name" value="SGNH_hydro_sf"/>
</dbReference>
<protein>
    <submittedName>
        <fullName evidence="3">Lysophospholipase L1-like esterase</fullName>
    </submittedName>
</protein>
<feature type="region of interest" description="Disordered" evidence="1">
    <location>
        <begin position="237"/>
        <end position="267"/>
    </location>
</feature>
<comment type="caution">
    <text evidence="3">The sequence shown here is derived from an EMBL/GenBank/DDBJ whole genome shotgun (WGS) entry which is preliminary data.</text>
</comment>
<dbReference type="Pfam" id="PF13472">
    <property type="entry name" value="Lipase_GDSL_2"/>
    <property type="match status" value="1"/>
</dbReference>
<dbReference type="InterPro" id="IPR053140">
    <property type="entry name" value="GDSL_Rv0518-like"/>
</dbReference>
<evidence type="ECO:0000313" key="3">
    <source>
        <dbReference type="EMBL" id="TQL48200.1"/>
    </source>
</evidence>
<dbReference type="PANTHER" id="PTHR43784:SF2">
    <property type="entry name" value="GDSL-LIKE LIPASE_ACYLHYDROLASE, PUTATIVE (AFU_ORTHOLOGUE AFUA_2G00820)-RELATED"/>
    <property type="match status" value="1"/>
</dbReference>
<dbReference type="AlphaFoldDB" id="A0A542YJF2"/>
<dbReference type="CDD" id="cd01832">
    <property type="entry name" value="SGNH_hydrolase_like_1"/>
    <property type="match status" value="1"/>
</dbReference>
<dbReference type="SUPFAM" id="SSF52266">
    <property type="entry name" value="SGNH hydrolase"/>
    <property type="match status" value="1"/>
</dbReference>
<evidence type="ECO:0000313" key="4">
    <source>
        <dbReference type="Proteomes" id="UP000317998"/>
    </source>
</evidence>
<dbReference type="InterPro" id="IPR013830">
    <property type="entry name" value="SGNH_hydro"/>
</dbReference>
<dbReference type="EMBL" id="VFOM01000001">
    <property type="protein sequence ID" value="TQL48200.1"/>
    <property type="molecule type" value="Genomic_DNA"/>
</dbReference>
<keyword evidence="4" id="KW-1185">Reference proteome</keyword>
<proteinExistence type="predicted"/>
<gene>
    <name evidence="3" type="ORF">FB562_1286</name>
</gene>
<feature type="domain" description="SGNH hydrolase-type esterase" evidence="2">
    <location>
        <begin position="10"/>
        <end position="184"/>
    </location>
</feature>
<dbReference type="RefSeq" id="WP_141880375.1">
    <property type="nucleotide sequence ID" value="NZ_VFOM01000001.1"/>
</dbReference>
<reference evidence="3 4" key="1">
    <citation type="submission" date="2019-06" db="EMBL/GenBank/DDBJ databases">
        <title>Sequencing the genomes of 1000 actinobacteria strains.</title>
        <authorList>
            <person name="Klenk H.-P."/>
        </authorList>
    </citation>
    <scope>NUCLEOTIDE SEQUENCE [LARGE SCALE GENOMIC DNA]</scope>
    <source>
        <strain evidence="3 4">DSM 26477</strain>
    </source>
</reference>
<dbReference type="Gene3D" id="3.40.50.1110">
    <property type="entry name" value="SGNH hydrolase"/>
    <property type="match status" value="1"/>
</dbReference>
<accession>A0A542YJF2</accession>
<dbReference type="OrthoDB" id="3465773at2"/>
<dbReference type="Proteomes" id="UP000317998">
    <property type="component" value="Unassembled WGS sequence"/>
</dbReference>
<evidence type="ECO:0000256" key="1">
    <source>
        <dbReference type="SAM" id="MobiDB-lite"/>
    </source>
</evidence>
<evidence type="ECO:0000259" key="2">
    <source>
        <dbReference type="Pfam" id="PF13472"/>
    </source>
</evidence>
<organism evidence="3 4">
    <name type="scientific">Homoserinimonas aerilata</name>
    <dbReference type="NCBI Taxonomy" id="1162970"/>
    <lineage>
        <taxon>Bacteria</taxon>
        <taxon>Bacillati</taxon>
        <taxon>Actinomycetota</taxon>
        <taxon>Actinomycetes</taxon>
        <taxon>Micrococcales</taxon>
        <taxon>Microbacteriaceae</taxon>
        <taxon>Homoserinimonas</taxon>
    </lineage>
</organism>
<dbReference type="PANTHER" id="PTHR43784">
    <property type="entry name" value="GDSL-LIKE LIPASE/ACYLHYDROLASE, PUTATIVE (AFU_ORTHOLOGUE AFUA_2G00820)-RELATED"/>
    <property type="match status" value="1"/>
</dbReference>
<name>A0A542YJF2_9MICO</name>